<dbReference type="GO" id="GO:0003677">
    <property type="term" value="F:DNA binding"/>
    <property type="evidence" value="ECO:0007669"/>
    <property type="project" value="TreeGrafter"/>
</dbReference>
<proteinExistence type="predicted"/>
<reference evidence="2 3" key="1">
    <citation type="submission" date="2018-09" db="EMBL/GenBank/DDBJ databases">
        <title>Genomic investigation of the strawberry pathogen Phytophthora fragariae indicates pathogenicity is determined by transcriptional variation in three key races.</title>
        <authorList>
            <person name="Adams T.M."/>
            <person name="Armitage A.D."/>
            <person name="Sobczyk M.K."/>
            <person name="Bates H.J."/>
            <person name="Dunwell J.M."/>
            <person name="Nellist C.F."/>
            <person name="Harrison R.J."/>
        </authorList>
    </citation>
    <scope>NUCLEOTIDE SEQUENCE [LARGE SCALE GENOMIC DNA]</scope>
    <source>
        <strain evidence="2 3">NOV-77</strain>
    </source>
</reference>
<organism evidence="2 3">
    <name type="scientific">Phytophthora fragariae</name>
    <dbReference type="NCBI Taxonomy" id="53985"/>
    <lineage>
        <taxon>Eukaryota</taxon>
        <taxon>Sar</taxon>
        <taxon>Stramenopiles</taxon>
        <taxon>Oomycota</taxon>
        <taxon>Peronosporomycetes</taxon>
        <taxon>Peronosporales</taxon>
        <taxon>Peronosporaceae</taxon>
        <taxon>Phytophthora</taxon>
    </lineage>
</organism>
<gene>
    <name evidence="2" type="ORF">PF008_g29019</name>
</gene>
<dbReference type="AlphaFoldDB" id="A0A6G0Q9Q2"/>
<protein>
    <recommendedName>
        <fullName evidence="1">DDE-1 domain-containing protein</fullName>
    </recommendedName>
</protein>
<dbReference type="PANTHER" id="PTHR19303">
    <property type="entry name" value="TRANSPOSON"/>
    <property type="match status" value="1"/>
</dbReference>
<dbReference type="GO" id="GO:0005634">
    <property type="term" value="C:nucleus"/>
    <property type="evidence" value="ECO:0007669"/>
    <property type="project" value="TreeGrafter"/>
</dbReference>
<comment type="caution">
    <text evidence="2">The sequence shown here is derived from an EMBL/GenBank/DDBJ whole genome shotgun (WGS) entry which is preliminary data.</text>
</comment>
<name>A0A6G0Q9Q2_9STRA</name>
<sequence length="136" mass="15791">MHILLLVDNASSHSTGDLALTNVRVRKLPPNTTTYLQPMDAGIIAAFKQRYRCKQLEWVYGKMQRYEDVDKKAYTADQRRAMEWINEIWQDIQKTRTTSNCFRHTGVVFNRVNENPCTNGDENVTEVIVRASQLEI</sequence>
<evidence type="ECO:0000313" key="2">
    <source>
        <dbReference type="EMBL" id="KAE9276749.1"/>
    </source>
</evidence>
<accession>A0A6G0Q9Q2</accession>
<feature type="domain" description="DDE-1" evidence="1">
    <location>
        <begin position="3"/>
        <end position="99"/>
    </location>
</feature>
<dbReference type="EMBL" id="QXFY01004552">
    <property type="protein sequence ID" value="KAE9276749.1"/>
    <property type="molecule type" value="Genomic_DNA"/>
</dbReference>
<evidence type="ECO:0000313" key="3">
    <source>
        <dbReference type="Proteomes" id="UP000486351"/>
    </source>
</evidence>
<dbReference type="Pfam" id="PF03184">
    <property type="entry name" value="DDE_1"/>
    <property type="match status" value="1"/>
</dbReference>
<dbReference type="Proteomes" id="UP000486351">
    <property type="component" value="Unassembled WGS sequence"/>
</dbReference>
<evidence type="ECO:0000259" key="1">
    <source>
        <dbReference type="Pfam" id="PF03184"/>
    </source>
</evidence>
<dbReference type="InterPro" id="IPR004875">
    <property type="entry name" value="DDE_SF_endonuclease_dom"/>
</dbReference>
<dbReference type="PANTHER" id="PTHR19303:SF73">
    <property type="entry name" value="PROTEIN PDC2"/>
    <property type="match status" value="1"/>
</dbReference>
<dbReference type="InterPro" id="IPR050863">
    <property type="entry name" value="CenT-Element_Derived"/>
</dbReference>